<dbReference type="GO" id="GO:0003677">
    <property type="term" value="F:DNA binding"/>
    <property type="evidence" value="ECO:0007669"/>
    <property type="project" value="InterPro"/>
</dbReference>
<proteinExistence type="predicted"/>
<protein>
    <submittedName>
        <fullName evidence="2">Helix-turn-helix domain-containing protein</fullName>
    </submittedName>
</protein>
<gene>
    <name evidence="2" type="ORF">GZH52_13330</name>
</gene>
<feature type="domain" description="Helix-turn-helix" evidence="1">
    <location>
        <begin position="4"/>
        <end position="51"/>
    </location>
</feature>
<dbReference type="InterPro" id="IPR010093">
    <property type="entry name" value="SinI_DNA-bd"/>
</dbReference>
<accession>A0A6B2KU67</accession>
<name>A0A6B2KU67_9NEIS</name>
<dbReference type="Pfam" id="PF12728">
    <property type="entry name" value="HTH_17"/>
    <property type="match status" value="1"/>
</dbReference>
<dbReference type="Proteomes" id="UP000482578">
    <property type="component" value="Unassembled WGS sequence"/>
</dbReference>
<dbReference type="AlphaFoldDB" id="A0A6B2KU67"/>
<evidence type="ECO:0000313" key="2">
    <source>
        <dbReference type="EMBL" id="NDV13762.1"/>
    </source>
</evidence>
<sequence>MHEEQTAALVGVKPTTLQQWRWSGKYNLPFVKVGRLVRYRKSDVLKWLESRTQTIA</sequence>
<dbReference type="InterPro" id="IPR009061">
    <property type="entry name" value="DNA-bd_dom_put_sf"/>
</dbReference>
<reference evidence="2 3" key="1">
    <citation type="submission" date="2020-02" db="EMBL/GenBank/DDBJ databases">
        <authorList>
            <person name="Yang Z."/>
        </authorList>
    </citation>
    <scope>NUCLEOTIDE SEQUENCE [LARGE SCALE GENOMIC DNA]</scope>
    <source>
        <strain evidence="2 3">HX-7-9</strain>
    </source>
</reference>
<dbReference type="EMBL" id="JAAGAA010000012">
    <property type="protein sequence ID" value="NDV13762.1"/>
    <property type="molecule type" value="Genomic_DNA"/>
</dbReference>
<dbReference type="Gene3D" id="1.10.10.10">
    <property type="entry name" value="Winged helix-like DNA-binding domain superfamily/Winged helix DNA-binding domain"/>
    <property type="match status" value="1"/>
</dbReference>
<dbReference type="NCBIfam" id="TIGR01764">
    <property type="entry name" value="excise"/>
    <property type="match status" value="1"/>
</dbReference>
<organism evidence="2 3">
    <name type="scientific">Crenobacter caeni</name>
    <dbReference type="NCBI Taxonomy" id="2705474"/>
    <lineage>
        <taxon>Bacteria</taxon>
        <taxon>Pseudomonadati</taxon>
        <taxon>Pseudomonadota</taxon>
        <taxon>Betaproteobacteria</taxon>
        <taxon>Neisseriales</taxon>
        <taxon>Neisseriaceae</taxon>
        <taxon>Crenobacter</taxon>
    </lineage>
</organism>
<dbReference type="SUPFAM" id="SSF46955">
    <property type="entry name" value="Putative DNA-binding domain"/>
    <property type="match status" value="1"/>
</dbReference>
<keyword evidence="3" id="KW-1185">Reference proteome</keyword>
<dbReference type="InterPro" id="IPR041657">
    <property type="entry name" value="HTH_17"/>
</dbReference>
<evidence type="ECO:0000313" key="3">
    <source>
        <dbReference type="Proteomes" id="UP000482578"/>
    </source>
</evidence>
<dbReference type="InterPro" id="IPR036388">
    <property type="entry name" value="WH-like_DNA-bd_sf"/>
</dbReference>
<comment type="caution">
    <text evidence="2">The sequence shown here is derived from an EMBL/GenBank/DDBJ whole genome shotgun (WGS) entry which is preliminary data.</text>
</comment>
<evidence type="ECO:0000259" key="1">
    <source>
        <dbReference type="Pfam" id="PF12728"/>
    </source>
</evidence>